<comment type="caution">
    <text evidence="2">The sequence shown here is derived from an EMBL/GenBank/DDBJ whole genome shotgun (WGS) entry which is preliminary data.</text>
</comment>
<reference evidence="2 3" key="1">
    <citation type="submission" date="2020-04" db="EMBL/GenBank/DDBJ databases">
        <title>MicrobeNet Type strains.</title>
        <authorList>
            <person name="Nicholson A.C."/>
        </authorList>
    </citation>
    <scope>NUCLEOTIDE SEQUENCE [LARGE SCALE GENOMIC DNA]</scope>
    <source>
        <strain evidence="2 3">ATCC BAA-14</strain>
    </source>
</reference>
<gene>
    <name evidence="2" type="ORF">HGA05_21360</name>
</gene>
<dbReference type="EMBL" id="JAAXPC010000015">
    <property type="protein sequence ID" value="NKY04120.1"/>
    <property type="molecule type" value="Genomic_DNA"/>
</dbReference>
<evidence type="ECO:0000259" key="1">
    <source>
        <dbReference type="Pfam" id="PF03724"/>
    </source>
</evidence>
<dbReference type="Gene3D" id="2.40.128.270">
    <property type="match status" value="1"/>
</dbReference>
<organism evidence="2 3">
    <name type="scientific">Gordonia polyisoprenivorans</name>
    <dbReference type="NCBI Taxonomy" id="84595"/>
    <lineage>
        <taxon>Bacteria</taxon>
        <taxon>Bacillati</taxon>
        <taxon>Actinomycetota</taxon>
        <taxon>Actinomycetes</taxon>
        <taxon>Mycobacteriales</taxon>
        <taxon>Gordoniaceae</taxon>
        <taxon>Gordonia</taxon>
    </lineage>
</organism>
<dbReference type="Proteomes" id="UP000563898">
    <property type="component" value="Unassembled WGS sequence"/>
</dbReference>
<dbReference type="InterPro" id="IPR038670">
    <property type="entry name" value="HslJ-like_sf"/>
</dbReference>
<name>A0A846WTN3_9ACTN</name>
<evidence type="ECO:0000313" key="3">
    <source>
        <dbReference type="Proteomes" id="UP000563898"/>
    </source>
</evidence>
<accession>A0A846WTN3</accession>
<sequence>MSAILAVVAAAVAITVLRDPDTASGDPSVPQALPASSSFTSVSVSGAAIPGGGPLVIAFGDAGRISMTAGCNRHMGGAALHTGSAHGTEPITRLQVGALASTMMACPPPRAGADAWLAHFTGQPLVWHLDAAALTLTAPATADTPETVVVLARDHP</sequence>
<proteinExistence type="predicted"/>
<feature type="domain" description="DUF306" evidence="1">
    <location>
        <begin position="37"/>
        <end position="138"/>
    </location>
</feature>
<evidence type="ECO:0000313" key="2">
    <source>
        <dbReference type="EMBL" id="NKY04120.1"/>
    </source>
</evidence>
<dbReference type="InterPro" id="IPR005184">
    <property type="entry name" value="DUF306_Meta_HslJ"/>
</dbReference>
<dbReference type="AlphaFoldDB" id="A0A846WTN3"/>
<protein>
    <submittedName>
        <fullName evidence="2">META domain-containing protein</fullName>
    </submittedName>
</protein>
<dbReference type="Pfam" id="PF03724">
    <property type="entry name" value="META"/>
    <property type="match status" value="1"/>
</dbReference>